<sequence length="396" mass="43716">MLDFIDLLLYFFTSYTCSGLHERHRKVLQRQDPMEQTPARDPRGSTRRADLKRPASVAGMTNDFHKRPKHARSTSESDPCLPTSANTKDTSSSSRLLLLQRLVREISNDEDFAGADSEVVRAISGLDDAFCRTTEPLSVKASIGTHSNKNSTTTSGTPSPPSILDKKLERAVFTHPAMSNNNTMTYDRLEVLGDAYIELIATKIIWDKFPKIPAGRMSQIREILVKNETLAGFAETFGFDRKVSVPPNYNTPSKRWTKTKGDVFEAYVAAVVLSDPVTGYQSAETWLTGLWMPVINSLGHQTGELRSKEALAKKIMGKNVKLDYIEARPSVQHKGGTQTFFIAVYLTGWGWNKQLLGSGQGLSKAAAGDEAAKEALQNESLILEIMSAKESGKSPI</sequence>
<feature type="domain" description="RNase III" evidence="3">
    <location>
        <begin position="162"/>
        <end position="276"/>
    </location>
</feature>
<proteinExistence type="predicted"/>
<gene>
    <name evidence="4" type="ORF">PSALAMII_LOCUS7839</name>
</gene>
<dbReference type="InterPro" id="IPR000999">
    <property type="entry name" value="RNase_III_dom"/>
</dbReference>
<accession>A0A9W4JIV3</accession>
<feature type="compositionally biased region" description="Basic and acidic residues" evidence="2">
    <location>
        <begin position="38"/>
        <end position="53"/>
    </location>
</feature>
<feature type="region of interest" description="Disordered" evidence="2">
    <location>
        <begin position="28"/>
        <end position="89"/>
    </location>
</feature>
<organism evidence="4 5">
    <name type="scientific">Penicillium salamii</name>
    <dbReference type="NCBI Taxonomy" id="1612424"/>
    <lineage>
        <taxon>Eukaryota</taxon>
        <taxon>Fungi</taxon>
        <taxon>Dikarya</taxon>
        <taxon>Ascomycota</taxon>
        <taxon>Pezizomycotina</taxon>
        <taxon>Eurotiomycetes</taxon>
        <taxon>Eurotiomycetidae</taxon>
        <taxon>Eurotiales</taxon>
        <taxon>Aspergillaceae</taxon>
        <taxon>Penicillium</taxon>
    </lineage>
</organism>
<dbReference type="GO" id="GO:0034475">
    <property type="term" value="P:U4 snRNA 3'-end processing"/>
    <property type="evidence" value="ECO:0007669"/>
    <property type="project" value="TreeGrafter"/>
</dbReference>
<keyword evidence="1" id="KW-0694">RNA-binding</keyword>
<evidence type="ECO:0000313" key="5">
    <source>
        <dbReference type="Proteomes" id="UP001152592"/>
    </source>
</evidence>
<evidence type="ECO:0000259" key="3">
    <source>
        <dbReference type="PROSITE" id="PS50142"/>
    </source>
</evidence>
<dbReference type="SUPFAM" id="SSF69065">
    <property type="entry name" value="RNase III domain-like"/>
    <property type="match status" value="1"/>
</dbReference>
<dbReference type="OrthoDB" id="4521223at2759"/>
<dbReference type="GO" id="GO:0005654">
    <property type="term" value="C:nucleoplasm"/>
    <property type="evidence" value="ECO:0007669"/>
    <property type="project" value="TreeGrafter"/>
</dbReference>
<dbReference type="GO" id="GO:0006364">
    <property type="term" value="P:rRNA processing"/>
    <property type="evidence" value="ECO:0007669"/>
    <property type="project" value="TreeGrafter"/>
</dbReference>
<dbReference type="PROSITE" id="PS50142">
    <property type="entry name" value="RNASE_3_2"/>
    <property type="match status" value="1"/>
</dbReference>
<comment type="caution">
    <text evidence="4">The sequence shown here is derived from an EMBL/GenBank/DDBJ whole genome shotgun (WGS) entry which is preliminary data.</text>
</comment>
<dbReference type="CDD" id="cd00593">
    <property type="entry name" value="RIBOc"/>
    <property type="match status" value="1"/>
</dbReference>
<dbReference type="Pfam" id="PF00636">
    <property type="entry name" value="Ribonuclease_3"/>
    <property type="match status" value="1"/>
</dbReference>
<dbReference type="PANTHER" id="PTHR11207:SF0">
    <property type="entry name" value="RIBONUCLEASE 3"/>
    <property type="match status" value="1"/>
</dbReference>
<evidence type="ECO:0000256" key="1">
    <source>
        <dbReference type="ARBA" id="ARBA00022884"/>
    </source>
</evidence>
<evidence type="ECO:0000313" key="4">
    <source>
        <dbReference type="EMBL" id="CAG8402568.1"/>
    </source>
</evidence>
<dbReference type="PANTHER" id="PTHR11207">
    <property type="entry name" value="RIBONUCLEASE III"/>
    <property type="match status" value="1"/>
</dbReference>
<protein>
    <recommendedName>
        <fullName evidence="3">RNase III domain-containing protein</fullName>
    </recommendedName>
</protein>
<dbReference type="InterPro" id="IPR036389">
    <property type="entry name" value="RNase_III_sf"/>
</dbReference>
<dbReference type="Proteomes" id="UP001152592">
    <property type="component" value="Unassembled WGS sequence"/>
</dbReference>
<dbReference type="EMBL" id="CAJVPD010000257">
    <property type="protein sequence ID" value="CAG8402568.1"/>
    <property type="molecule type" value="Genomic_DNA"/>
</dbReference>
<dbReference type="Gene3D" id="3.30.160.20">
    <property type="match status" value="1"/>
</dbReference>
<dbReference type="GO" id="GO:0003723">
    <property type="term" value="F:RNA binding"/>
    <property type="evidence" value="ECO:0007669"/>
    <property type="project" value="UniProtKB-KW"/>
</dbReference>
<name>A0A9W4JIV3_9EURO</name>
<dbReference type="SUPFAM" id="SSF54768">
    <property type="entry name" value="dsRNA-binding domain-like"/>
    <property type="match status" value="1"/>
</dbReference>
<dbReference type="GO" id="GO:0004525">
    <property type="term" value="F:ribonuclease III activity"/>
    <property type="evidence" value="ECO:0007669"/>
    <property type="project" value="InterPro"/>
</dbReference>
<dbReference type="AlphaFoldDB" id="A0A9W4JIV3"/>
<reference evidence="4" key="1">
    <citation type="submission" date="2021-07" db="EMBL/GenBank/DDBJ databases">
        <authorList>
            <person name="Branca A.L. A."/>
        </authorList>
    </citation>
    <scope>NUCLEOTIDE SEQUENCE</scope>
</reference>
<dbReference type="Gene3D" id="1.10.1520.10">
    <property type="entry name" value="Ribonuclease III domain"/>
    <property type="match status" value="1"/>
</dbReference>
<evidence type="ECO:0000256" key="2">
    <source>
        <dbReference type="SAM" id="MobiDB-lite"/>
    </source>
</evidence>
<dbReference type="SMART" id="SM00535">
    <property type="entry name" value="RIBOc"/>
    <property type="match status" value="1"/>
</dbReference>
<dbReference type="GO" id="GO:0006369">
    <property type="term" value="P:termination of RNA polymerase II transcription"/>
    <property type="evidence" value="ECO:0007669"/>
    <property type="project" value="TreeGrafter"/>
</dbReference>
<feature type="region of interest" description="Disordered" evidence="2">
    <location>
        <begin position="142"/>
        <end position="163"/>
    </location>
</feature>